<feature type="compositionally biased region" description="Low complexity" evidence="1">
    <location>
        <begin position="160"/>
        <end position="179"/>
    </location>
</feature>
<sequence>MSTSSGAKEAPANNPGLQAEVDPATKGYFMQQTVEKLINANSTEVDWERSFYLNLVAHTSYTVTVALCSISNLRNRADKSKRLPPIYKVSKTVYASPSRVNFRLDQRKAVETVPAYPNIYFSVDDFDDPFDAVVLSDPEHCYCVILNAHDGAAFPEESESSNVGSNIQSGINSGSSGENPPKVHSLPK</sequence>
<dbReference type="PANTHER" id="PTHR21477:SF13">
    <property type="entry name" value="KIAA0930"/>
    <property type="match status" value="1"/>
</dbReference>
<keyword evidence="3" id="KW-1185">Reference proteome</keyword>
<dbReference type="Gramene" id="TraesCAD_scaffold_098064_01G000100.1">
    <property type="protein sequence ID" value="TraesCAD_scaffold_098064_01G000100.1"/>
    <property type="gene ID" value="TraesCAD_scaffold_098064_01G000100"/>
</dbReference>
<dbReference type="PANTHER" id="PTHR21477">
    <property type="entry name" value="ZGC:172139"/>
    <property type="match status" value="1"/>
</dbReference>
<dbReference type="Gramene" id="TraesCS2D02G149700.1">
    <property type="protein sequence ID" value="TraesCS2D02G149700.1"/>
    <property type="gene ID" value="TraesCS2D02G149700"/>
</dbReference>
<dbReference type="PaxDb" id="4565-Traes_2BS_1F5C08272.1"/>
<dbReference type="Proteomes" id="UP000019116">
    <property type="component" value="Chromosome 2D"/>
</dbReference>
<organism evidence="2">
    <name type="scientific">Triticum aestivum</name>
    <name type="common">Wheat</name>
    <dbReference type="NCBI Taxonomy" id="4565"/>
    <lineage>
        <taxon>Eukaryota</taxon>
        <taxon>Viridiplantae</taxon>
        <taxon>Streptophyta</taxon>
        <taxon>Embryophyta</taxon>
        <taxon>Tracheophyta</taxon>
        <taxon>Spermatophyta</taxon>
        <taxon>Magnoliopsida</taxon>
        <taxon>Liliopsida</taxon>
        <taxon>Poales</taxon>
        <taxon>Poaceae</taxon>
        <taxon>BOP clade</taxon>
        <taxon>Pooideae</taxon>
        <taxon>Triticodae</taxon>
        <taxon>Triticeae</taxon>
        <taxon>Triticinae</taxon>
        <taxon>Triticum</taxon>
    </lineage>
</organism>
<name>A0A3B6D910_WHEAT</name>
<dbReference type="Gramene" id="TraesLAC2D03G01079880.1">
    <property type="protein sequence ID" value="TraesLAC2D03G01079880.1"/>
    <property type="gene ID" value="TraesLAC2D03G01079880"/>
</dbReference>
<accession>A0A3B6D910</accession>
<feature type="region of interest" description="Disordered" evidence="1">
    <location>
        <begin position="156"/>
        <end position="188"/>
    </location>
</feature>
<dbReference type="Pfam" id="PF09741">
    <property type="entry name" value="DUF2045"/>
    <property type="match status" value="1"/>
</dbReference>
<feature type="region of interest" description="Disordered" evidence="1">
    <location>
        <begin position="1"/>
        <end position="21"/>
    </location>
</feature>
<dbReference type="EnsemblPlants" id="TraesCS2D02G149700.1">
    <property type="protein sequence ID" value="TraesCS2D02G149700.1"/>
    <property type="gene ID" value="TraesCS2D02G149700"/>
</dbReference>
<dbReference type="Gramene" id="TraesWEE_scaffold_142725_01G000100.1">
    <property type="protein sequence ID" value="TraesWEE_scaffold_142725_01G000100.1"/>
    <property type="gene ID" value="TraesWEE_scaffold_142725_01G000100"/>
</dbReference>
<dbReference type="Gramene" id="TraesCS2D03G0315600.1">
    <property type="protein sequence ID" value="TraesCS2D03G0315600.1.CDS"/>
    <property type="gene ID" value="TraesCS2D03G0315600"/>
</dbReference>
<proteinExistence type="predicted"/>
<evidence type="ECO:0000313" key="3">
    <source>
        <dbReference type="Proteomes" id="UP000019116"/>
    </source>
</evidence>
<evidence type="ECO:0000256" key="1">
    <source>
        <dbReference type="SAM" id="MobiDB-lite"/>
    </source>
</evidence>
<dbReference type="Gramene" id="TraesJUL2D03G01134550.1">
    <property type="protein sequence ID" value="TraesJUL2D03G01134550.1"/>
    <property type="gene ID" value="TraesJUL2D03G01134550"/>
</dbReference>
<dbReference type="InterPro" id="IPR019141">
    <property type="entry name" value="DUF2045"/>
</dbReference>
<dbReference type="OrthoDB" id="1906921at2759"/>
<dbReference type="STRING" id="4565.A0A3B6D910"/>
<dbReference type="AlphaFoldDB" id="A0A3B6D910"/>
<protein>
    <submittedName>
        <fullName evidence="2">Uncharacterized protein</fullName>
    </submittedName>
</protein>
<evidence type="ECO:0000313" key="2">
    <source>
        <dbReference type="EnsemblPlants" id="TraesCS2D02G149700.1"/>
    </source>
</evidence>
<reference evidence="2" key="1">
    <citation type="submission" date="2018-08" db="EMBL/GenBank/DDBJ databases">
        <authorList>
            <person name="Rossello M."/>
        </authorList>
    </citation>
    <scope>NUCLEOTIDE SEQUENCE [LARGE SCALE GENOMIC DNA]</scope>
    <source>
        <strain evidence="2">cv. Chinese Spring</strain>
    </source>
</reference>
<reference evidence="2" key="2">
    <citation type="submission" date="2018-10" db="UniProtKB">
        <authorList>
            <consortium name="EnsemblPlants"/>
        </authorList>
    </citation>
    <scope>IDENTIFICATION</scope>
</reference>